<reference evidence="2" key="1">
    <citation type="submission" date="2021-01" db="EMBL/GenBank/DDBJ databases">
        <title>Phytophthora aleatoria, a newly-described species from Pinus radiata is distinct from Phytophthora cactorum isolates based on comparative genomics.</title>
        <authorList>
            <person name="Mcdougal R."/>
            <person name="Panda P."/>
            <person name="Williams N."/>
            <person name="Studholme D.J."/>
        </authorList>
    </citation>
    <scope>NUCLEOTIDE SEQUENCE</scope>
    <source>
        <strain evidence="2">NZFS 4037</strain>
    </source>
</reference>
<name>A0A8J5IR84_9STRA</name>
<keyword evidence="3" id="KW-1185">Reference proteome</keyword>
<accession>A0A8J5IR84</accession>
<dbReference type="EMBL" id="JAENGY010000149">
    <property type="protein sequence ID" value="KAG6971827.1"/>
    <property type="molecule type" value="Genomic_DNA"/>
</dbReference>
<evidence type="ECO:0008006" key="4">
    <source>
        <dbReference type="Google" id="ProtNLM"/>
    </source>
</evidence>
<evidence type="ECO:0000313" key="2">
    <source>
        <dbReference type="EMBL" id="KAG6971827.1"/>
    </source>
</evidence>
<dbReference type="Proteomes" id="UP000709295">
    <property type="component" value="Unassembled WGS sequence"/>
</dbReference>
<comment type="caution">
    <text evidence="2">The sequence shown here is derived from an EMBL/GenBank/DDBJ whole genome shotgun (WGS) entry which is preliminary data.</text>
</comment>
<proteinExistence type="predicted"/>
<protein>
    <recommendedName>
        <fullName evidence="4">BED-type domain-containing protein</fullName>
    </recommendedName>
</protein>
<feature type="region of interest" description="Disordered" evidence="1">
    <location>
        <begin position="58"/>
        <end position="78"/>
    </location>
</feature>
<feature type="compositionally biased region" description="Basic and acidic residues" evidence="1">
    <location>
        <begin position="58"/>
        <end position="69"/>
    </location>
</feature>
<organism evidence="2 3">
    <name type="scientific">Phytophthora aleatoria</name>
    <dbReference type="NCBI Taxonomy" id="2496075"/>
    <lineage>
        <taxon>Eukaryota</taxon>
        <taxon>Sar</taxon>
        <taxon>Stramenopiles</taxon>
        <taxon>Oomycota</taxon>
        <taxon>Peronosporomycetes</taxon>
        <taxon>Peronosporales</taxon>
        <taxon>Peronosporaceae</taxon>
        <taxon>Phytophthora</taxon>
    </lineage>
</organism>
<sequence length="78" mass="8891">RPNPTFFNKQVARFFFLPALDDQGEPTGYQVCKTCGKYRKHTPRTGYTNLVSHVRESHPNYEDEMRDASAEATGTLVP</sequence>
<feature type="non-terminal residue" evidence="2">
    <location>
        <position position="1"/>
    </location>
</feature>
<gene>
    <name evidence="2" type="ORF">JG688_00004282</name>
</gene>
<evidence type="ECO:0000313" key="3">
    <source>
        <dbReference type="Proteomes" id="UP000709295"/>
    </source>
</evidence>
<evidence type="ECO:0000256" key="1">
    <source>
        <dbReference type="SAM" id="MobiDB-lite"/>
    </source>
</evidence>
<dbReference type="AlphaFoldDB" id="A0A8J5IR84"/>